<dbReference type="RefSeq" id="WP_254748770.1">
    <property type="nucleotide sequence ID" value="NZ_JANCLV010000003.1"/>
</dbReference>
<dbReference type="SMART" id="SM01007">
    <property type="entry name" value="Aldolase_II"/>
    <property type="match status" value="1"/>
</dbReference>
<evidence type="ECO:0000313" key="4">
    <source>
        <dbReference type="EMBL" id="MCP8999456.1"/>
    </source>
</evidence>
<evidence type="ECO:0000313" key="5">
    <source>
        <dbReference type="Proteomes" id="UP001524318"/>
    </source>
</evidence>
<keyword evidence="5" id="KW-1185">Reference proteome</keyword>
<evidence type="ECO:0000256" key="1">
    <source>
        <dbReference type="ARBA" id="ARBA00022723"/>
    </source>
</evidence>
<feature type="domain" description="Class II aldolase/adducin N-terminal" evidence="3">
    <location>
        <begin position="20"/>
        <end position="197"/>
    </location>
</feature>
<protein>
    <submittedName>
        <fullName evidence="4">Class II aldolase/adducin family protein</fullName>
    </submittedName>
</protein>
<organism evidence="4 5">
    <name type="scientific">Pseudarthrobacter humi</name>
    <dbReference type="NCBI Taxonomy" id="2952523"/>
    <lineage>
        <taxon>Bacteria</taxon>
        <taxon>Bacillati</taxon>
        <taxon>Actinomycetota</taxon>
        <taxon>Actinomycetes</taxon>
        <taxon>Micrococcales</taxon>
        <taxon>Micrococcaceae</taxon>
        <taxon>Pseudarthrobacter</taxon>
    </lineage>
</organism>
<proteinExistence type="predicted"/>
<name>A0ABT1LQK5_9MICC</name>
<evidence type="ECO:0000256" key="2">
    <source>
        <dbReference type="ARBA" id="ARBA00023239"/>
    </source>
</evidence>
<dbReference type="Gene3D" id="3.40.225.10">
    <property type="entry name" value="Class II aldolase/adducin N-terminal domain"/>
    <property type="match status" value="1"/>
</dbReference>
<dbReference type="EMBL" id="JANCLV010000003">
    <property type="protein sequence ID" value="MCP8999456.1"/>
    <property type="molecule type" value="Genomic_DNA"/>
</dbReference>
<keyword evidence="1" id="KW-0479">Metal-binding</keyword>
<accession>A0ABT1LQK5</accession>
<dbReference type="PANTHER" id="PTHR22789:SF0">
    <property type="entry name" value="3-OXO-TETRONATE 4-PHOSPHATE DECARBOXYLASE-RELATED"/>
    <property type="match status" value="1"/>
</dbReference>
<dbReference type="InterPro" id="IPR050197">
    <property type="entry name" value="Aldolase_class_II_sugar_metab"/>
</dbReference>
<keyword evidence="2" id="KW-0456">Lyase</keyword>
<dbReference type="Proteomes" id="UP001524318">
    <property type="component" value="Unassembled WGS sequence"/>
</dbReference>
<dbReference type="SUPFAM" id="SSF53639">
    <property type="entry name" value="AraD/HMP-PK domain-like"/>
    <property type="match status" value="1"/>
</dbReference>
<dbReference type="InterPro" id="IPR036409">
    <property type="entry name" value="Aldolase_II/adducin_N_sf"/>
</dbReference>
<sequence length="251" mass="27135">MTTTVIDSPAFTPAQINLIKQISIAARSLSLGGHDDFNQGQVSARMPGADTFFIKNAITGFDECTPDDILQASTDPEAPKDRLLPPEVVLHQAVYNARPDVNAIVHSHAPHTLVLGATDLQLRAVSHDGAFFEGRTPRFTMTSNTILTLDVAEAVASALGTYPAALLRNHGGVIVGKSIRHATVYAHLLERACALQLTAERVPGGYHSSDEGDIAAKREFNFADLSVRSYWDHCSRQVHRLLPLYASGQVS</sequence>
<dbReference type="InterPro" id="IPR001303">
    <property type="entry name" value="Aldolase_II/adducin_N"/>
</dbReference>
<dbReference type="Pfam" id="PF00596">
    <property type="entry name" value="Aldolase_II"/>
    <property type="match status" value="1"/>
</dbReference>
<evidence type="ECO:0000259" key="3">
    <source>
        <dbReference type="SMART" id="SM01007"/>
    </source>
</evidence>
<gene>
    <name evidence="4" type="ORF">NFC73_06875</name>
</gene>
<comment type="caution">
    <text evidence="4">The sequence shown here is derived from an EMBL/GenBank/DDBJ whole genome shotgun (WGS) entry which is preliminary data.</text>
</comment>
<reference evidence="4 5" key="1">
    <citation type="submission" date="2022-06" db="EMBL/GenBank/DDBJ databases">
        <title>Pseudarthrobacter sp. strain RMG13 Genome sequencing and assembly.</title>
        <authorList>
            <person name="Kim I."/>
        </authorList>
    </citation>
    <scope>NUCLEOTIDE SEQUENCE [LARGE SCALE GENOMIC DNA]</scope>
    <source>
        <strain evidence="4 5">RMG13</strain>
    </source>
</reference>
<dbReference type="PANTHER" id="PTHR22789">
    <property type="entry name" value="FUCULOSE PHOSPHATE ALDOLASE"/>
    <property type="match status" value="1"/>
</dbReference>